<dbReference type="EMBL" id="PGGK01000007">
    <property type="protein sequence ID" value="TGC08997.1"/>
    <property type="molecule type" value="Genomic_DNA"/>
</dbReference>
<dbReference type="Proteomes" id="UP000297295">
    <property type="component" value="Unassembled WGS sequence"/>
</dbReference>
<dbReference type="InterPro" id="IPR013561">
    <property type="entry name" value="FilR1_middle_dom"/>
</dbReference>
<organism evidence="2 3">
    <name type="scientific">Methanolobus halotolerans</name>
    <dbReference type="NCBI Taxonomy" id="2052935"/>
    <lineage>
        <taxon>Archaea</taxon>
        <taxon>Methanobacteriati</taxon>
        <taxon>Methanobacteriota</taxon>
        <taxon>Stenosarchaea group</taxon>
        <taxon>Methanomicrobia</taxon>
        <taxon>Methanosarcinales</taxon>
        <taxon>Methanosarcinaceae</taxon>
        <taxon>Methanolobus</taxon>
    </lineage>
</organism>
<reference evidence="2 3" key="1">
    <citation type="submission" date="2017-11" db="EMBL/GenBank/DDBJ databases">
        <title>Isolation and Characterization of Methanogenic Archaea from Saline Meromictic Lake at Siberia.</title>
        <authorList>
            <person name="Shen Y."/>
            <person name="Huang H.-H."/>
            <person name="Lai M.-C."/>
            <person name="Chen S.-C."/>
        </authorList>
    </citation>
    <scope>NUCLEOTIDE SEQUENCE [LARGE SCALE GENOMIC DNA]</scope>
    <source>
        <strain evidence="2 3">SY-01</strain>
    </source>
</reference>
<evidence type="ECO:0000259" key="1">
    <source>
        <dbReference type="Pfam" id="PF08350"/>
    </source>
</evidence>
<evidence type="ECO:0000313" key="3">
    <source>
        <dbReference type="Proteomes" id="UP000297295"/>
    </source>
</evidence>
<dbReference type="SUPFAM" id="SSF46785">
    <property type="entry name" value="Winged helix' DNA-binding domain"/>
    <property type="match status" value="1"/>
</dbReference>
<dbReference type="InterPro" id="IPR016490">
    <property type="entry name" value="Tscrpt_reg_HTH_AF0396-typ3"/>
</dbReference>
<evidence type="ECO:0000313" key="2">
    <source>
        <dbReference type="EMBL" id="TGC08997.1"/>
    </source>
</evidence>
<dbReference type="OrthoDB" id="11410at2157"/>
<dbReference type="InterPro" id="IPR036388">
    <property type="entry name" value="WH-like_DNA-bd_sf"/>
</dbReference>
<protein>
    <submittedName>
        <fullName evidence="2">Transcriptional regulator</fullName>
    </submittedName>
</protein>
<accession>A0A4E0PWR1</accession>
<dbReference type="RefSeq" id="WP_135389824.1">
    <property type="nucleotide sequence ID" value="NZ_PGGK01000007.1"/>
</dbReference>
<dbReference type="Gene3D" id="1.10.10.10">
    <property type="entry name" value="Winged helix-like DNA-binding domain superfamily/Winged helix DNA-binding domain"/>
    <property type="match status" value="1"/>
</dbReference>
<dbReference type="PIRSF" id="PIRSF006692">
    <property type="entry name" value="TF_HTH_AF0396_prd"/>
    <property type="match status" value="1"/>
</dbReference>
<dbReference type="InterPro" id="IPR036390">
    <property type="entry name" value="WH_DNA-bd_sf"/>
</dbReference>
<name>A0A4E0PWR1_9EURY</name>
<dbReference type="AlphaFoldDB" id="A0A4E0PWR1"/>
<feature type="domain" description="Methanogenesis regulatory protein FilR1 middle" evidence="1">
    <location>
        <begin position="125"/>
        <end position="255"/>
    </location>
</feature>
<gene>
    <name evidence="2" type="ORF">CUN85_08180</name>
</gene>
<comment type="caution">
    <text evidence="2">The sequence shown here is derived from an EMBL/GenBank/DDBJ whole genome shotgun (WGS) entry which is preliminary data.</text>
</comment>
<keyword evidence="3" id="KW-1185">Reference proteome</keyword>
<proteinExistence type="predicted"/>
<sequence length="263" mass="30632">MGSSLLEMVWFSEKRRKLLLLLLDGPKSPEEIKKAFGVNWRSLILPLKELREEELILNENGNYQLSVIGKLITESVKPMDEVLNMFEGNTEYWANRNLTAIPQQLRDRIGEIGNYQVIEPDLNHMFDPPEQVFSRLRESGFVYSIFSIYHPLYMPLYCELAEKGTRVSLIVTEPVLERMNEDCKKEKEKMEQLQNTNLFLYRTGNAGMIPPSVVVSDRIFMASFFSLSGKYDHRDVVSFTESSMEWGEELFESYKLRSYELKG</sequence>
<dbReference type="Pfam" id="PF08350">
    <property type="entry name" value="FilR1_middle"/>
    <property type="match status" value="1"/>
</dbReference>